<organism evidence="2 3">
    <name type="scientific">Pseudoduganella plicata</name>
    <dbReference type="NCBI Taxonomy" id="321984"/>
    <lineage>
        <taxon>Bacteria</taxon>
        <taxon>Pseudomonadati</taxon>
        <taxon>Pseudomonadota</taxon>
        <taxon>Betaproteobacteria</taxon>
        <taxon>Burkholderiales</taxon>
        <taxon>Oxalobacteraceae</taxon>
        <taxon>Telluria group</taxon>
        <taxon>Pseudoduganella</taxon>
    </lineage>
</organism>
<sequence length="102" mass="10917">MIMRPYDDNRIPDANRLAWYSLAIGLLSFGVALLILNETFGGCGWRVGNCIGDVKWTLGIGGVIGTLTGLRSFVSSPWQRWLSCVALLVSGLAVAAACALNM</sequence>
<accession>A0AA87Y4M5</accession>
<keyword evidence="1" id="KW-0812">Transmembrane</keyword>
<name>A0AA87Y4M5_9BURK</name>
<protein>
    <submittedName>
        <fullName evidence="2">Uncharacterized protein</fullName>
    </submittedName>
</protein>
<keyword evidence="1" id="KW-0472">Membrane</keyword>
<feature type="transmembrane region" description="Helical" evidence="1">
    <location>
        <begin position="17"/>
        <end position="36"/>
    </location>
</feature>
<evidence type="ECO:0000256" key="1">
    <source>
        <dbReference type="SAM" id="Phobius"/>
    </source>
</evidence>
<reference evidence="2" key="1">
    <citation type="journal article" date="2014" name="Int. J. Syst. Evol. Microbiol.">
        <title>Complete genome sequence of Corynebacterium casei LMG S-19264T (=DSM 44701T), isolated from a smear-ripened cheese.</title>
        <authorList>
            <consortium name="US DOE Joint Genome Institute (JGI-PGF)"/>
            <person name="Walter F."/>
            <person name="Albersmeier A."/>
            <person name="Kalinowski J."/>
            <person name="Ruckert C."/>
        </authorList>
    </citation>
    <scope>NUCLEOTIDE SEQUENCE</scope>
    <source>
        <strain evidence="2">KCTC 12344</strain>
    </source>
</reference>
<feature type="transmembrane region" description="Helical" evidence="1">
    <location>
        <begin position="56"/>
        <end position="74"/>
    </location>
</feature>
<reference evidence="2" key="2">
    <citation type="submission" date="2022-12" db="EMBL/GenBank/DDBJ databases">
        <authorList>
            <person name="Sun Q."/>
            <person name="Kim S."/>
        </authorList>
    </citation>
    <scope>NUCLEOTIDE SEQUENCE</scope>
    <source>
        <strain evidence="2">KCTC 12344</strain>
    </source>
</reference>
<gene>
    <name evidence="2" type="ORF">GCM10007388_33370</name>
</gene>
<proteinExistence type="predicted"/>
<keyword evidence="1" id="KW-1133">Transmembrane helix</keyword>
<dbReference type="Proteomes" id="UP000619512">
    <property type="component" value="Unassembled WGS sequence"/>
</dbReference>
<evidence type="ECO:0000313" key="3">
    <source>
        <dbReference type="Proteomes" id="UP000619512"/>
    </source>
</evidence>
<comment type="caution">
    <text evidence="2">The sequence shown here is derived from an EMBL/GenBank/DDBJ whole genome shotgun (WGS) entry which is preliminary data.</text>
</comment>
<feature type="transmembrane region" description="Helical" evidence="1">
    <location>
        <begin position="80"/>
        <end position="100"/>
    </location>
</feature>
<evidence type="ECO:0000313" key="2">
    <source>
        <dbReference type="EMBL" id="GGY97034.1"/>
    </source>
</evidence>
<dbReference type="AlphaFoldDB" id="A0AA87Y4M5"/>
<dbReference type="EMBL" id="BMWW01000005">
    <property type="protein sequence ID" value="GGY97034.1"/>
    <property type="molecule type" value="Genomic_DNA"/>
</dbReference>